<evidence type="ECO:0000313" key="1">
    <source>
        <dbReference type="EMBL" id="MEY6431834.1"/>
    </source>
</evidence>
<dbReference type="Proteomes" id="UP001564408">
    <property type="component" value="Unassembled WGS sequence"/>
</dbReference>
<gene>
    <name evidence="1" type="ORF">ABC977_05350</name>
</gene>
<dbReference type="EMBL" id="JBDKXB010000004">
    <property type="protein sequence ID" value="MEY6431834.1"/>
    <property type="molecule type" value="Genomic_DNA"/>
</dbReference>
<sequence length="428" mass="47567">MPAMVQPFLHDKVRTLVARARRLSKLTPHRVGLRAQDRPYAPSAAHFAAANRRLRAIDRHVTARLTYLDANWRRSTPDRVLVYLALVEREIDRARRAFGMFFEVFSQRGSAFAPALAAHDAIAVDCYAAVRQAAPLVFRGPMLKPLTYMEHGYSPATTRRGIALSRLLGEPNPFPLIRIPWDRDNPWQAVFLHEVAHNLQADLGLWQKNQDAVVHRLARSRAPALVGSIYRRWHKEIFADLAALLLGGPAAAWGMLDFLAHPVQRTLTYQPGGAHPTGYLRAMILAEMLTRMGFDAEAARVREVWRTLYRLPRDHRIPTVLLATAGDVIPAVVDEVAFQTRRGLAQRALADVIPFRQADEHAIRAAARSLANNQVPTDLPPRFLVSASRYALGLGAPAGPLSDLVIRHLADPTKAPRAATQNPLAIAA</sequence>
<protein>
    <submittedName>
        <fullName evidence="1">Uncharacterized protein</fullName>
    </submittedName>
</protein>
<reference evidence="1 2" key="1">
    <citation type="submission" date="2024-05" db="EMBL/GenBank/DDBJ databases">
        <title>Genome Sequence and Characterization of the New Strain Purple Sulfur Bacterium of Genus Thioalkalicoccus.</title>
        <authorList>
            <person name="Bryantseva I.A."/>
            <person name="Kyndt J.A."/>
            <person name="Imhoff J.F."/>
        </authorList>
    </citation>
    <scope>NUCLEOTIDE SEQUENCE [LARGE SCALE GENOMIC DNA]</scope>
    <source>
        <strain evidence="1 2">Um2</strain>
    </source>
</reference>
<evidence type="ECO:0000313" key="2">
    <source>
        <dbReference type="Proteomes" id="UP001564408"/>
    </source>
</evidence>
<keyword evidence="2" id="KW-1185">Reference proteome</keyword>
<name>A0ABV4BBH8_9GAMM</name>
<accession>A0ABV4BBH8</accession>
<dbReference type="RefSeq" id="WP_369666213.1">
    <property type="nucleotide sequence ID" value="NZ_JBDKXB010000004.1"/>
</dbReference>
<organism evidence="1 2">
    <name type="scientific">Thioalkalicoccus limnaeus</name>
    <dbReference type="NCBI Taxonomy" id="120681"/>
    <lineage>
        <taxon>Bacteria</taxon>
        <taxon>Pseudomonadati</taxon>
        <taxon>Pseudomonadota</taxon>
        <taxon>Gammaproteobacteria</taxon>
        <taxon>Chromatiales</taxon>
        <taxon>Chromatiaceae</taxon>
        <taxon>Thioalkalicoccus</taxon>
    </lineage>
</organism>
<comment type="caution">
    <text evidence="1">The sequence shown here is derived from an EMBL/GenBank/DDBJ whole genome shotgun (WGS) entry which is preliminary data.</text>
</comment>
<proteinExistence type="predicted"/>